<evidence type="ECO:0000256" key="1">
    <source>
        <dbReference type="ARBA" id="ARBA00008791"/>
    </source>
</evidence>
<evidence type="ECO:0000259" key="2">
    <source>
        <dbReference type="Pfam" id="PF00582"/>
    </source>
</evidence>
<evidence type="ECO:0000313" key="4">
    <source>
        <dbReference type="Proteomes" id="UP000249248"/>
    </source>
</evidence>
<organism evidence="3 4">
    <name type="scientific">Putridiphycobacter roseus</name>
    <dbReference type="NCBI Taxonomy" id="2219161"/>
    <lineage>
        <taxon>Bacteria</taxon>
        <taxon>Pseudomonadati</taxon>
        <taxon>Bacteroidota</taxon>
        <taxon>Flavobacteriia</taxon>
        <taxon>Flavobacteriales</taxon>
        <taxon>Crocinitomicaceae</taxon>
        <taxon>Putridiphycobacter</taxon>
    </lineage>
</organism>
<dbReference type="Pfam" id="PF00582">
    <property type="entry name" value="Usp"/>
    <property type="match status" value="1"/>
</dbReference>
<dbReference type="PANTHER" id="PTHR46268:SF6">
    <property type="entry name" value="UNIVERSAL STRESS PROTEIN UP12"/>
    <property type="match status" value="1"/>
</dbReference>
<reference evidence="3 4" key="1">
    <citation type="submission" date="2018-06" db="EMBL/GenBank/DDBJ databases">
        <title>The draft genome sequence of Crocinitomix sp. SM1701.</title>
        <authorList>
            <person name="Zhang X."/>
        </authorList>
    </citation>
    <scope>NUCLEOTIDE SEQUENCE [LARGE SCALE GENOMIC DNA]</scope>
    <source>
        <strain evidence="3 4">SM1701</strain>
    </source>
</reference>
<sequence>MKNILFPTNFTEHSNNAFIYALEYAKKTGSKLVVYHTFDPNAPISEETIAFYGENDLKNFIYKKEKFLPFENLKEAHHAKDVKVKYIVEEGEFIANVKAYIEKKEDKISLVIMGAQRNSNQLFNFFMETKTLQLVSKINKPVIAVPKPLSFDGAIDNIAFLVDYREDEKGPLLEILAQTKTFNATLHVIHVDLAHSESIVPQMDQFKDSLAYANIDKVTFKSIDSINLRDSLSVYCKENNIDMVCLINHYRNFYQRLFSYSLAEMLIDHLDIPVMAIYQD</sequence>
<gene>
    <name evidence="3" type="ORF">DNU06_14255</name>
</gene>
<dbReference type="InterPro" id="IPR006016">
    <property type="entry name" value="UspA"/>
</dbReference>
<comment type="caution">
    <text evidence="3">The sequence shown here is derived from an EMBL/GenBank/DDBJ whole genome shotgun (WGS) entry which is preliminary data.</text>
</comment>
<comment type="similarity">
    <text evidence="1">Belongs to the universal stress protein A family.</text>
</comment>
<dbReference type="Gene3D" id="3.40.50.12370">
    <property type="match status" value="1"/>
</dbReference>
<dbReference type="RefSeq" id="WP_111064173.1">
    <property type="nucleotide sequence ID" value="NZ_JBHUCU010000005.1"/>
</dbReference>
<dbReference type="Proteomes" id="UP000249248">
    <property type="component" value="Unassembled WGS sequence"/>
</dbReference>
<proteinExistence type="inferred from homology"/>
<dbReference type="PANTHER" id="PTHR46268">
    <property type="entry name" value="STRESS RESPONSE PROTEIN NHAX"/>
    <property type="match status" value="1"/>
</dbReference>
<feature type="domain" description="UspA" evidence="2">
    <location>
        <begin position="1"/>
        <end position="146"/>
    </location>
</feature>
<name>A0A2W1NDH4_9FLAO</name>
<dbReference type="AlphaFoldDB" id="A0A2W1NDH4"/>
<accession>A0A2W1NDH4</accession>
<evidence type="ECO:0000313" key="3">
    <source>
        <dbReference type="EMBL" id="PZE16126.1"/>
    </source>
</evidence>
<dbReference type="CDD" id="cd00293">
    <property type="entry name" value="USP-like"/>
    <property type="match status" value="1"/>
</dbReference>
<dbReference type="OrthoDB" id="9788959at2"/>
<dbReference type="SUPFAM" id="SSF52402">
    <property type="entry name" value="Adenine nucleotide alpha hydrolases-like"/>
    <property type="match status" value="2"/>
</dbReference>
<protein>
    <recommendedName>
        <fullName evidence="2">UspA domain-containing protein</fullName>
    </recommendedName>
</protein>
<dbReference type="EMBL" id="QKSB01000011">
    <property type="protein sequence ID" value="PZE16126.1"/>
    <property type="molecule type" value="Genomic_DNA"/>
</dbReference>
<keyword evidence="4" id="KW-1185">Reference proteome</keyword>